<dbReference type="PANTHER" id="PTHR44314:SF1">
    <property type="entry name" value="CILIA- AND FLAGELLA-ASSOCIATED PROTEIN 70"/>
    <property type="match status" value="1"/>
</dbReference>
<gene>
    <name evidence="4" type="ORF">GSOID_T00006204001</name>
</gene>
<reference evidence="4" key="1">
    <citation type="journal article" date="2010" name="Science">
        <title>Plasticity of animal genome architecture unmasked by rapid evolution of a pelagic tunicate.</title>
        <authorList>
            <person name="Denoeud F."/>
            <person name="Henriet S."/>
            <person name="Mungpakdee S."/>
            <person name="Aury J.M."/>
            <person name="Da Silva C."/>
            <person name="Brinkmann H."/>
            <person name="Mikhaleva J."/>
            <person name="Olsen L.C."/>
            <person name="Jubin C."/>
            <person name="Canestro C."/>
            <person name="Bouquet J.M."/>
            <person name="Danks G."/>
            <person name="Poulain J."/>
            <person name="Campsteijn C."/>
            <person name="Adamski M."/>
            <person name="Cross I."/>
            <person name="Yadetie F."/>
            <person name="Muffato M."/>
            <person name="Louis A."/>
            <person name="Butcher S."/>
            <person name="Tsagkogeorga G."/>
            <person name="Konrad A."/>
            <person name="Singh S."/>
            <person name="Jensen M.F."/>
            <person name="Cong E.H."/>
            <person name="Eikeseth-Otteraa H."/>
            <person name="Noel B."/>
            <person name="Anthouard V."/>
            <person name="Porcel B.M."/>
            <person name="Kachouri-Lafond R."/>
            <person name="Nishino A."/>
            <person name="Ugolini M."/>
            <person name="Chourrout P."/>
            <person name="Nishida H."/>
            <person name="Aasland R."/>
            <person name="Huzurbazar S."/>
            <person name="Westhof E."/>
            <person name="Delsuc F."/>
            <person name="Lehrach H."/>
            <person name="Reinhardt R."/>
            <person name="Weissenbach J."/>
            <person name="Roy S.W."/>
            <person name="Artiguenave F."/>
            <person name="Postlethwait J.H."/>
            <person name="Manak J.R."/>
            <person name="Thompson E.M."/>
            <person name="Jaillon O."/>
            <person name="Du Pasquier L."/>
            <person name="Boudinot P."/>
            <person name="Liberles D.A."/>
            <person name="Volff J.N."/>
            <person name="Philippe H."/>
            <person name="Lenhard B."/>
            <person name="Roest Crollius H."/>
            <person name="Wincker P."/>
            <person name="Chourrout D."/>
        </authorList>
    </citation>
    <scope>NUCLEOTIDE SEQUENCE [LARGE SCALE GENOMIC DNA]</scope>
</reference>
<accession>E4WTS9</accession>
<feature type="compositionally biased region" description="Polar residues" evidence="3">
    <location>
        <begin position="233"/>
        <end position="247"/>
    </location>
</feature>
<dbReference type="GO" id="GO:0003341">
    <property type="term" value="P:cilium movement"/>
    <property type="evidence" value="ECO:0007669"/>
    <property type="project" value="TreeGrafter"/>
</dbReference>
<keyword evidence="1" id="KW-0677">Repeat</keyword>
<evidence type="ECO:0000313" key="5">
    <source>
        <dbReference type="Proteomes" id="UP000001307"/>
    </source>
</evidence>
<dbReference type="InterPro" id="IPR052628">
    <property type="entry name" value="CFAP70"/>
</dbReference>
<dbReference type="PANTHER" id="PTHR44314">
    <property type="entry name" value="CILIA- AND FLAGELLA-ASSOCIATED PROTEIN 70"/>
    <property type="match status" value="1"/>
</dbReference>
<dbReference type="AlphaFoldDB" id="E4WTS9"/>
<organism evidence="4">
    <name type="scientific">Oikopleura dioica</name>
    <name type="common">Tunicate</name>
    <dbReference type="NCBI Taxonomy" id="34765"/>
    <lineage>
        <taxon>Eukaryota</taxon>
        <taxon>Metazoa</taxon>
        <taxon>Chordata</taxon>
        <taxon>Tunicata</taxon>
        <taxon>Appendicularia</taxon>
        <taxon>Copelata</taxon>
        <taxon>Oikopleuridae</taxon>
        <taxon>Oikopleura</taxon>
    </lineage>
</organism>
<name>E4WTS9_OIKDI</name>
<dbReference type="GO" id="GO:0060271">
    <property type="term" value="P:cilium assembly"/>
    <property type="evidence" value="ECO:0007669"/>
    <property type="project" value="TreeGrafter"/>
</dbReference>
<keyword evidence="2" id="KW-0802">TPR repeat</keyword>
<evidence type="ECO:0000256" key="1">
    <source>
        <dbReference type="ARBA" id="ARBA00022737"/>
    </source>
</evidence>
<dbReference type="OrthoDB" id="10262375at2759"/>
<evidence type="ECO:0000313" key="4">
    <source>
        <dbReference type="EMBL" id="CBY07118.1"/>
    </source>
</evidence>
<dbReference type="InParanoid" id="E4WTS9"/>
<sequence>MSRRTSQATSRASFKSPPVQRDPNMKETVISFNIKGGQNLSATKDGSEMFLRLSFGSFTAESEYIEAKTEASNVKLAIKEEISGANTAFYDNLVRFPLTISLLEMLPKEKKQKEDKIICHREVHRDLSPFLKGKRKISESVREVSKEAPNIQVNLEISVSISPDAAKKGKAKPDDGELHNHGIALINLESLLYPGVKTVSGKFKVNPFTQNQLIRAGYGESITASSCNSGTILSMGSTSRNDSSSAGGVSDNRPESRQAAQDALPYKELNSSVFFEISFSRALVDRATLQDLDKNLATLIPMRPKIPRKKYGAEISVEEYKSQITEVAKLVLAEIRAFAPSTKGESFEKSLLYQLNRTGKHAQFHENF</sequence>
<dbReference type="GO" id="GO:0070062">
    <property type="term" value="C:extracellular exosome"/>
    <property type="evidence" value="ECO:0007669"/>
    <property type="project" value="TreeGrafter"/>
</dbReference>
<evidence type="ECO:0000256" key="2">
    <source>
        <dbReference type="ARBA" id="ARBA00022803"/>
    </source>
</evidence>
<feature type="region of interest" description="Disordered" evidence="3">
    <location>
        <begin position="1"/>
        <end position="25"/>
    </location>
</feature>
<dbReference type="GO" id="GO:0031514">
    <property type="term" value="C:motile cilium"/>
    <property type="evidence" value="ECO:0007669"/>
    <property type="project" value="TreeGrafter"/>
</dbReference>
<dbReference type="EMBL" id="FN653016">
    <property type="protein sequence ID" value="CBY07118.1"/>
    <property type="molecule type" value="Genomic_DNA"/>
</dbReference>
<dbReference type="Proteomes" id="UP000001307">
    <property type="component" value="Unassembled WGS sequence"/>
</dbReference>
<proteinExistence type="predicted"/>
<protein>
    <submittedName>
        <fullName evidence="4">Uncharacterized protein</fullName>
    </submittedName>
</protein>
<evidence type="ECO:0000256" key="3">
    <source>
        <dbReference type="SAM" id="MobiDB-lite"/>
    </source>
</evidence>
<feature type="region of interest" description="Disordered" evidence="3">
    <location>
        <begin position="233"/>
        <end position="260"/>
    </location>
</feature>
<feature type="compositionally biased region" description="Low complexity" evidence="3">
    <location>
        <begin position="1"/>
        <end position="13"/>
    </location>
</feature>
<keyword evidence="5" id="KW-1185">Reference proteome</keyword>